<gene>
    <name evidence="11" type="ORF">L202_02877</name>
</gene>
<dbReference type="PROSITE" id="PS50109">
    <property type="entry name" value="HIS_KIN"/>
    <property type="match status" value="2"/>
</dbReference>
<dbReference type="GeneID" id="30154186"/>
<dbReference type="SUPFAM" id="SSF55785">
    <property type="entry name" value="PYP-like sensor domain (PAS domain)"/>
    <property type="match status" value="1"/>
</dbReference>
<evidence type="ECO:0000259" key="10">
    <source>
        <dbReference type="PROSITE" id="PS50110"/>
    </source>
</evidence>
<dbReference type="CDD" id="cd17546">
    <property type="entry name" value="REC_hyHK_CKI1_RcsC-like"/>
    <property type="match status" value="1"/>
</dbReference>
<dbReference type="SUPFAM" id="SSF52172">
    <property type="entry name" value="CheY-like"/>
    <property type="match status" value="2"/>
</dbReference>
<dbReference type="STRING" id="1295533.A0A1E3HWK1"/>
<evidence type="ECO:0000259" key="9">
    <source>
        <dbReference type="PROSITE" id="PS50109"/>
    </source>
</evidence>
<dbReference type="Gene3D" id="1.10.287.130">
    <property type="match status" value="2"/>
</dbReference>
<protein>
    <recommendedName>
        <fullName evidence="2">histidine kinase</fullName>
        <ecNumber evidence="2">2.7.13.3</ecNumber>
    </recommendedName>
</protein>
<feature type="modified residue" description="4-aspartylphosphate" evidence="6">
    <location>
        <position position="992"/>
    </location>
</feature>
<dbReference type="InterPro" id="IPR003594">
    <property type="entry name" value="HATPase_dom"/>
</dbReference>
<feature type="compositionally biased region" description="Polar residues" evidence="8">
    <location>
        <begin position="202"/>
        <end position="232"/>
    </location>
</feature>
<feature type="domain" description="Histidine kinase" evidence="9">
    <location>
        <begin position="1213"/>
        <end position="1487"/>
    </location>
</feature>
<dbReference type="PANTHER" id="PTHR43047">
    <property type="entry name" value="TWO-COMPONENT HISTIDINE PROTEIN KINASE"/>
    <property type="match status" value="1"/>
</dbReference>
<feature type="domain" description="Response regulatory" evidence="10">
    <location>
        <begin position="944"/>
        <end position="1059"/>
    </location>
</feature>
<evidence type="ECO:0000256" key="1">
    <source>
        <dbReference type="ARBA" id="ARBA00000085"/>
    </source>
</evidence>
<dbReference type="GO" id="GO:0000155">
    <property type="term" value="F:phosphorelay sensor kinase activity"/>
    <property type="evidence" value="ECO:0007669"/>
    <property type="project" value="InterPro"/>
</dbReference>
<dbReference type="Proteomes" id="UP000094065">
    <property type="component" value="Unassembled WGS sequence"/>
</dbReference>
<dbReference type="Gene3D" id="3.40.50.2300">
    <property type="match status" value="2"/>
</dbReference>
<feature type="modified residue" description="4-aspartylphosphate" evidence="6">
    <location>
        <position position="1599"/>
    </location>
</feature>
<name>A0A1E3HWK1_9TREE</name>
<dbReference type="SMART" id="SM00448">
    <property type="entry name" value="REC"/>
    <property type="match status" value="2"/>
</dbReference>
<feature type="compositionally biased region" description="Low complexity" evidence="8">
    <location>
        <begin position="177"/>
        <end position="194"/>
    </location>
</feature>
<dbReference type="InterPro" id="IPR036097">
    <property type="entry name" value="HisK_dim/P_sf"/>
</dbReference>
<dbReference type="Pfam" id="PF00072">
    <property type="entry name" value="Response_reg"/>
    <property type="match status" value="2"/>
</dbReference>
<dbReference type="InterPro" id="IPR001789">
    <property type="entry name" value="Sig_transdc_resp-reg_receiver"/>
</dbReference>
<dbReference type="InterPro" id="IPR004358">
    <property type="entry name" value="Sig_transdc_His_kin-like_C"/>
</dbReference>
<evidence type="ECO:0000313" key="11">
    <source>
        <dbReference type="EMBL" id="ODN80713.1"/>
    </source>
</evidence>
<dbReference type="OrthoDB" id="60033at2759"/>
<dbReference type="EMBL" id="AWGJ01000004">
    <property type="protein sequence ID" value="ODN80713.1"/>
    <property type="molecule type" value="Genomic_DNA"/>
</dbReference>
<feature type="compositionally biased region" description="Low complexity" evidence="8">
    <location>
        <begin position="1508"/>
        <end position="1525"/>
    </location>
</feature>
<evidence type="ECO:0000256" key="5">
    <source>
        <dbReference type="ARBA" id="ARBA00022777"/>
    </source>
</evidence>
<dbReference type="Pfam" id="PF00512">
    <property type="entry name" value="HisKA"/>
    <property type="match status" value="1"/>
</dbReference>
<sequence length="1683" mass="185595">MSVGSTIDLSSVPIAFLEAYPFPALALLIESPLRTRPRLVSRDTDSTVRQLDEDEDYPDGSSSTPYRAGRIVWGNAQWKRLAPGEIIGDCLSPLDQNRLQAWIESAELGEKAETLAVDIKTAKGTTLYLTKTILPPSPSNDRRSLCILTSHIHDPPGVVAPSVSSSIDRASPGLLEPSSPFPRSLSFSSSGSRPVDAPIVDTRSSTTSATNLRSSVDSTSPDAQSPSQTPIRTHTPFGKTLSIQDDRKSRKRSPRGTTPSIKSGTMESQAAERWRLVESFDWAKTPMGPREQWMDALDPVLAITFESRTQDCAWLGPDLRLVYNLPYQELINHPAAWGQPASEVWAGNWDYLEPLAKKCLSGTPIYKDNDAIFWRRYGNGVLLEHYHTWRYVPITGKDGSIMGIFNQSMETTDTILMERRLNTTRELSEQMTFARTLEDYFDTVADVLGQNPADMPFALCYRVHQKDADALTITLECDLQVTVGVPDDHPSAPQSVPVNIRSQTTYGVSPSRPASPTASMMSAQSANNNRVCHIADQSQSWPLEKAISTRQCVFVEDCSRMITGFPIRQWNEPPTSAIVVPICSEGSHDVPGSVMIFGINIRRPFDPEYELWMNSLRALLASSFIAVKSHEAEAKMAEDSAKMEAAKVAWFRGAAHDLRSPLTLIAGPLSDVLESKLEPKQRTALTMAQRNLERLMRLINSLMDFSRVEAGRMEGRFVPTNLSEYVADLAALFKPAAERLGLQFIVEIEPREELVLLDPLLFETIVSNLIGNALKYTESGSIAVRVTYTSGQGEISVTDTGVGIPKDELALVTEWFHRSSTALHSGTQGTGLGLALAKELVKLHGGELHVWSQTAGEAEGTHGSVFSATIPLDFKPQSSSQTQSPYSVEEFGKYGQIVADEAMRWVADADEASEVSDKETGSGGSAASSGNRFAEAFLFDKKDVVLVVEDNVDMRKYIAQLFAPHCTVLQASDGKQAFDMAVKKPPNLILADVLMPKMSGMELLQAIRSHPDTRIVPIVLISAVAGDEPRMEALLNGAEDYMAKPFKPKELLARVHLHLQVGKKRAKLEALYAQRETELAVLSDYCPTGIFRADTKGHIVYSNNAWRTQSGVNDSDPDSWPMYLSQESQHSILELWRAWVLGDEKSLKTSWRWANDTPVRAILVRLEHAKHGFSGFLGCVVDISHEERRLVEAEERRREAEESKHQQELLIDLTSHEIRNPLNAILSCSDLVKQNLITLQEQLRASGLKGFIPSPELLSDLEQDVEALESIHQCGLVQERIAGDILSLARIQLEMLSLHYIEVNLRREARKVSSIFASEAKMKQVDLTLTFGPTIEQSQVLLIKTDPVRLGQVVTNLISNAMRFTAGGVDDKKITIQYDVSFVPPAEGSCALPSNIGLPTTLPAPENTPVWLFVSVTDTGPGMSPSELAVLFQRFAQGNKMIHTKYGGSGLGLYICRKITELLGGRIEVLSELGKGSVFRFFIKTRAVSPPTAMAAFVEPTALTPISASTPSSSFSMSRTSSNQTPKKLVSREEGDRILVVEDNLINQTVLKRQLVKAGLSCDVVNNGLEALNTIREANRQYRLGGVDRTRLYDVVLMDLEMPVMDGLTAIKEIRSAEAAGHLERNMVIALTGNARQGQIDQALAEGMDDVVIKPYRIDKLLVKIKGMKAKRSELELNVIEDS</sequence>
<feature type="region of interest" description="Disordered" evidence="8">
    <location>
        <begin position="1508"/>
        <end position="1530"/>
    </location>
</feature>
<dbReference type="FunFam" id="3.40.50.2300:FF:000230">
    <property type="entry name" value="Unplaced genomic scaffold supercont1.240, whole genome shotgun sequence"/>
    <property type="match status" value="1"/>
</dbReference>
<dbReference type="PRINTS" id="PR00344">
    <property type="entry name" value="BCTRLSENSOR"/>
</dbReference>
<feature type="domain" description="Histidine kinase" evidence="9">
    <location>
        <begin position="653"/>
        <end position="874"/>
    </location>
</feature>
<dbReference type="PROSITE" id="PS50110">
    <property type="entry name" value="RESPONSE_REGULATORY"/>
    <property type="match status" value="2"/>
</dbReference>
<dbReference type="SUPFAM" id="SSF47384">
    <property type="entry name" value="Homodimeric domain of signal transducing histidine kinase"/>
    <property type="match status" value="2"/>
</dbReference>
<organism evidence="11 12">
    <name type="scientific">Cryptococcus amylolentus CBS 6039</name>
    <dbReference type="NCBI Taxonomy" id="1295533"/>
    <lineage>
        <taxon>Eukaryota</taxon>
        <taxon>Fungi</taxon>
        <taxon>Dikarya</taxon>
        <taxon>Basidiomycota</taxon>
        <taxon>Agaricomycotina</taxon>
        <taxon>Tremellomycetes</taxon>
        <taxon>Tremellales</taxon>
        <taxon>Cryptococcaceae</taxon>
        <taxon>Cryptococcus</taxon>
    </lineage>
</organism>
<feature type="region of interest" description="Disordered" evidence="8">
    <location>
        <begin position="157"/>
        <end position="270"/>
    </location>
</feature>
<dbReference type="Pfam" id="PF02518">
    <property type="entry name" value="HATPase_c"/>
    <property type="match status" value="2"/>
</dbReference>
<feature type="coiled-coil region" evidence="7">
    <location>
        <begin position="1183"/>
        <end position="1210"/>
    </location>
</feature>
<evidence type="ECO:0000256" key="7">
    <source>
        <dbReference type="SAM" id="Coils"/>
    </source>
</evidence>
<evidence type="ECO:0000256" key="6">
    <source>
        <dbReference type="PROSITE-ProRule" id="PRU00169"/>
    </source>
</evidence>
<dbReference type="EC" id="2.7.13.3" evidence="2"/>
<keyword evidence="5" id="KW-0418">Kinase</keyword>
<keyword evidence="12" id="KW-1185">Reference proteome</keyword>
<keyword evidence="7" id="KW-0175">Coiled coil</keyword>
<comment type="caution">
    <text evidence="11">The sequence shown here is derived from an EMBL/GenBank/DDBJ whole genome shotgun (WGS) entry which is preliminary data.</text>
</comment>
<dbReference type="GO" id="GO:0005886">
    <property type="term" value="C:plasma membrane"/>
    <property type="evidence" value="ECO:0007669"/>
    <property type="project" value="TreeGrafter"/>
</dbReference>
<dbReference type="GO" id="GO:0009927">
    <property type="term" value="F:histidine phosphotransfer kinase activity"/>
    <property type="evidence" value="ECO:0007669"/>
    <property type="project" value="TreeGrafter"/>
</dbReference>
<feature type="compositionally biased region" description="Low complexity" evidence="8">
    <location>
        <begin position="157"/>
        <end position="166"/>
    </location>
</feature>
<dbReference type="Gene3D" id="3.30.565.10">
    <property type="entry name" value="Histidine kinase-like ATPase, C-terminal domain"/>
    <property type="match status" value="2"/>
</dbReference>
<proteinExistence type="predicted"/>
<dbReference type="InterPro" id="IPR035965">
    <property type="entry name" value="PAS-like_dom_sf"/>
</dbReference>
<evidence type="ECO:0000256" key="2">
    <source>
        <dbReference type="ARBA" id="ARBA00012438"/>
    </source>
</evidence>
<evidence type="ECO:0000256" key="3">
    <source>
        <dbReference type="ARBA" id="ARBA00022553"/>
    </source>
</evidence>
<feature type="domain" description="Response regulatory" evidence="10">
    <location>
        <begin position="1537"/>
        <end position="1669"/>
    </location>
</feature>
<dbReference type="RefSeq" id="XP_018995279.1">
    <property type="nucleotide sequence ID" value="XM_019136610.1"/>
</dbReference>
<dbReference type="SMART" id="SM00387">
    <property type="entry name" value="HATPase_c"/>
    <property type="match status" value="2"/>
</dbReference>
<dbReference type="SMART" id="SM00388">
    <property type="entry name" value="HisKA"/>
    <property type="match status" value="2"/>
</dbReference>
<accession>A0A1E3HWK1</accession>
<dbReference type="InterPro" id="IPR003661">
    <property type="entry name" value="HisK_dim/P_dom"/>
</dbReference>
<dbReference type="InterPro" id="IPR005467">
    <property type="entry name" value="His_kinase_dom"/>
</dbReference>
<feature type="compositionally biased region" description="Polar residues" evidence="8">
    <location>
        <begin position="255"/>
        <end position="268"/>
    </location>
</feature>
<keyword evidence="4" id="KW-0808">Transferase</keyword>
<dbReference type="PANTHER" id="PTHR43047:SF72">
    <property type="entry name" value="OSMOSENSING HISTIDINE PROTEIN KINASE SLN1"/>
    <property type="match status" value="1"/>
</dbReference>
<dbReference type="InterPro" id="IPR036890">
    <property type="entry name" value="HATPase_C_sf"/>
</dbReference>
<dbReference type="CDD" id="cd00082">
    <property type="entry name" value="HisKA"/>
    <property type="match status" value="2"/>
</dbReference>
<dbReference type="InterPro" id="IPR011006">
    <property type="entry name" value="CheY-like_superfamily"/>
</dbReference>
<dbReference type="FunFam" id="3.40.50.2300:FF:000307">
    <property type="entry name" value="Receptor-like histidine kinase BpdS"/>
    <property type="match status" value="1"/>
</dbReference>
<evidence type="ECO:0000256" key="4">
    <source>
        <dbReference type="ARBA" id="ARBA00022679"/>
    </source>
</evidence>
<keyword evidence="3 6" id="KW-0597">Phosphoprotein</keyword>
<evidence type="ECO:0000313" key="12">
    <source>
        <dbReference type="Proteomes" id="UP000094065"/>
    </source>
</evidence>
<evidence type="ECO:0000256" key="8">
    <source>
        <dbReference type="SAM" id="MobiDB-lite"/>
    </source>
</evidence>
<dbReference type="SUPFAM" id="SSF55874">
    <property type="entry name" value="ATPase domain of HSP90 chaperone/DNA topoisomerase II/histidine kinase"/>
    <property type="match status" value="2"/>
</dbReference>
<dbReference type="Gene3D" id="3.30.450.20">
    <property type="entry name" value="PAS domain"/>
    <property type="match status" value="1"/>
</dbReference>
<feature type="region of interest" description="Disordered" evidence="8">
    <location>
        <begin position="40"/>
        <end position="63"/>
    </location>
</feature>
<reference evidence="11 12" key="1">
    <citation type="submission" date="2016-06" db="EMBL/GenBank/DDBJ databases">
        <title>Evolution of pathogenesis and genome organization in the Tremellales.</title>
        <authorList>
            <person name="Cuomo C."/>
            <person name="Litvintseva A."/>
            <person name="Heitman J."/>
            <person name="Chen Y."/>
            <person name="Sun S."/>
            <person name="Springer D."/>
            <person name="Dromer F."/>
            <person name="Young S."/>
            <person name="Zeng Q."/>
            <person name="Chapman S."/>
            <person name="Gujja S."/>
            <person name="Saif S."/>
            <person name="Birren B."/>
        </authorList>
    </citation>
    <scope>NUCLEOTIDE SEQUENCE [LARGE SCALE GENOMIC DNA]</scope>
    <source>
        <strain evidence="11 12">CBS 6039</strain>
    </source>
</reference>
<comment type="catalytic activity">
    <reaction evidence="1">
        <text>ATP + protein L-histidine = ADP + protein N-phospho-L-histidine.</text>
        <dbReference type="EC" id="2.7.13.3"/>
    </reaction>
</comment>